<evidence type="ECO:0000256" key="2">
    <source>
        <dbReference type="ARBA" id="ARBA00023315"/>
    </source>
</evidence>
<dbReference type="InterPro" id="IPR023213">
    <property type="entry name" value="CAT-like_dom_sf"/>
</dbReference>
<dbReference type="GO" id="GO:0016747">
    <property type="term" value="F:acyltransferase activity, transferring groups other than amino-acyl groups"/>
    <property type="evidence" value="ECO:0007669"/>
    <property type="project" value="UniProtKB-ARBA"/>
</dbReference>
<accession>A0A8T0NL02</accession>
<protein>
    <submittedName>
        <fullName evidence="3">Uncharacterized protein</fullName>
    </submittedName>
</protein>
<reference evidence="3" key="1">
    <citation type="submission" date="2020-05" db="EMBL/GenBank/DDBJ databases">
        <title>WGS assembly of Panicum virgatum.</title>
        <authorList>
            <person name="Lovell J.T."/>
            <person name="Jenkins J."/>
            <person name="Shu S."/>
            <person name="Juenger T.E."/>
            <person name="Schmutz J."/>
        </authorList>
    </citation>
    <scope>NUCLEOTIDE SEQUENCE</scope>
    <source>
        <strain evidence="3">AP13</strain>
    </source>
</reference>
<organism evidence="3 4">
    <name type="scientific">Panicum virgatum</name>
    <name type="common">Blackwell switchgrass</name>
    <dbReference type="NCBI Taxonomy" id="38727"/>
    <lineage>
        <taxon>Eukaryota</taxon>
        <taxon>Viridiplantae</taxon>
        <taxon>Streptophyta</taxon>
        <taxon>Embryophyta</taxon>
        <taxon>Tracheophyta</taxon>
        <taxon>Spermatophyta</taxon>
        <taxon>Magnoliopsida</taxon>
        <taxon>Liliopsida</taxon>
        <taxon>Poales</taxon>
        <taxon>Poaceae</taxon>
        <taxon>PACMAD clade</taxon>
        <taxon>Panicoideae</taxon>
        <taxon>Panicodae</taxon>
        <taxon>Paniceae</taxon>
        <taxon>Panicinae</taxon>
        <taxon>Panicum</taxon>
        <taxon>Panicum sect. Hiantes</taxon>
    </lineage>
</organism>
<dbReference type="OrthoDB" id="683650at2759"/>
<comment type="caution">
    <text evidence="3">The sequence shown here is derived from an EMBL/GenBank/DDBJ whole genome shotgun (WGS) entry which is preliminary data.</text>
</comment>
<dbReference type="Gene3D" id="3.30.559.10">
    <property type="entry name" value="Chloramphenicol acetyltransferase-like domain"/>
    <property type="match status" value="2"/>
</dbReference>
<gene>
    <name evidence="3" type="ORF">PVAP13_9KG163500</name>
</gene>
<name>A0A8T0NL02_PANVG</name>
<dbReference type="InterPro" id="IPR051504">
    <property type="entry name" value="Plant_metabolite_acyltrans"/>
</dbReference>
<keyword evidence="4" id="KW-1185">Reference proteome</keyword>
<dbReference type="PANTHER" id="PTHR31625">
    <property type="match status" value="1"/>
</dbReference>
<proteinExistence type="predicted"/>
<dbReference type="AlphaFoldDB" id="A0A8T0NL02"/>
<dbReference type="Pfam" id="PF02458">
    <property type="entry name" value="Transferase"/>
    <property type="match status" value="2"/>
</dbReference>
<sequence length="495" mass="52826">MPPTVRTRRATGISLPSGGAPVRRMPLAPFDTYWVALPPVSRVFFFVPPSPPVSFTDIARDLRLSLAAVLPAFHPFAGKLAFSPESRTVAIVCGEDARVDFVEAETELELARLIEEGAEHDPDALGQLVPDIRREELPAPVMAAQVRCHDPRAYVEQSPLSRHLRTITFFCLCALTDGQVTEFVGGGGGIALGVAVHHAAADGRGILRFLQMWAAAAVITRSRRGRVGVAAEPMPPPIHDRSLVRFHGDEELASVFLRHRAPELPRIVPKQGPSSAATTAPLLCRSTFTFAASVLRRLKQRIADMGAGTVPSTMAALAAHGWVSIARASNFTDGAPVHAVFLADCRAHMSPPVPAAYAGNCVVPCFVTLTGAELGGLDGHARALFAIREAVEEVKRDPLADRSRWSKLKDIPRGRAVILAGSPLLTAYALDFGFGRPALSEAASMNHDGEIFLIAGREAGSVQASVAVAAGKMKAFREIFVLDSSKKGGDGCSRL</sequence>
<keyword evidence="1" id="KW-0808">Transferase</keyword>
<evidence type="ECO:0000256" key="1">
    <source>
        <dbReference type="ARBA" id="ARBA00022679"/>
    </source>
</evidence>
<keyword evidence="2" id="KW-0012">Acyltransferase</keyword>
<dbReference type="EMBL" id="CM029053">
    <property type="protein sequence ID" value="KAG2549255.1"/>
    <property type="molecule type" value="Genomic_DNA"/>
</dbReference>
<evidence type="ECO:0000313" key="4">
    <source>
        <dbReference type="Proteomes" id="UP000823388"/>
    </source>
</evidence>
<dbReference type="Proteomes" id="UP000823388">
    <property type="component" value="Chromosome 9K"/>
</dbReference>
<evidence type="ECO:0000313" key="3">
    <source>
        <dbReference type="EMBL" id="KAG2549255.1"/>
    </source>
</evidence>